<reference evidence="13" key="1">
    <citation type="journal article" date="2011" name="Genome Res.">
        <title>Phylogeny-wide analysis of social amoeba genomes highlights ancient origins for complex intercellular communication.</title>
        <authorList>
            <person name="Heidel A.J."/>
            <person name="Lawal H.M."/>
            <person name="Felder M."/>
            <person name="Schilde C."/>
            <person name="Helps N.R."/>
            <person name="Tunggal B."/>
            <person name="Rivero F."/>
            <person name="John U."/>
            <person name="Schleicher M."/>
            <person name="Eichinger L."/>
            <person name="Platzer M."/>
            <person name="Noegel A.A."/>
            <person name="Schaap P."/>
            <person name="Gloeckner G."/>
        </authorList>
    </citation>
    <scope>NUCLEOTIDE SEQUENCE [LARGE SCALE GENOMIC DNA]</scope>
    <source>
        <strain evidence="13">SH3</strain>
    </source>
</reference>
<keyword evidence="5 9" id="KW-0342">GTP-binding</keyword>
<evidence type="ECO:0000256" key="9">
    <source>
        <dbReference type="PIRSR" id="PIRSR601019-1"/>
    </source>
</evidence>
<dbReference type="Proteomes" id="UP000007797">
    <property type="component" value="Unassembled WGS sequence"/>
</dbReference>
<evidence type="ECO:0000256" key="3">
    <source>
        <dbReference type="ARBA" id="ARBA00022741"/>
    </source>
</evidence>
<dbReference type="InterPro" id="IPR011025">
    <property type="entry name" value="GproteinA_insert"/>
</dbReference>
<sequence length="381" mass="43106">MGIFFSTETKSPQDEKSTSVAVQPKQTEVKDYKILLLGAGDSGKSTIARQTRYIYLNGYTDDEAKDSFHDSCQHNILLCIQLLCRNLEKYGLKPAEDIQKDVDYYKNINPYELPLENSLVPVITAIWKDPAVQQLYSIHRNEIQLPDVAKYCLENVDRIASDSYVPSKQDILNCLQRTTSTKESEFIVDSAKLNLFDFGGKRKERRQWFQHFEGTKAVVFCAALSDYNITLIEDQAINRLEDTIQLWKEVLVNPAFKHVPIFLLLTKQDIFREKLGRDPLEKYFSDYTGGDDFQKGVEHIRNLFFRETPKGLLVVAHVCTATSTENIKTVFDSIRKSIVNINNQRAARLSTGSTSSSSTSAAPASPVTNATTNTPIAQPQQ</sequence>
<dbReference type="GO" id="GO:0007188">
    <property type="term" value="P:adenylate cyclase-modulating G protein-coupled receptor signaling pathway"/>
    <property type="evidence" value="ECO:0007669"/>
    <property type="project" value="TreeGrafter"/>
</dbReference>
<keyword evidence="6" id="KW-0564">Palmitate</keyword>
<evidence type="ECO:0000256" key="2">
    <source>
        <dbReference type="ARBA" id="ARBA00022723"/>
    </source>
</evidence>
<feature type="binding site" evidence="10">
    <location>
        <position position="178"/>
    </location>
    <ligand>
        <name>Mg(2+)</name>
        <dbReference type="ChEBI" id="CHEBI:18420"/>
    </ligand>
</feature>
<dbReference type="STRING" id="1054147.F4Q629"/>
<keyword evidence="7" id="KW-0807">Transducer</keyword>
<organism evidence="12 13">
    <name type="scientific">Cavenderia fasciculata</name>
    <name type="common">Slime mold</name>
    <name type="synonym">Dictyostelium fasciculatum</name>
    <dbReference type="NCBI Taxonomy" id="261658"/>
    <lineage>
        <taxon>Eukaryota</taxon>
        <taxon>Amoebozoa</taxon>
        <taxon>Evosea</taxon>
        <taxon>Eumycetozoa</taxon>
        <taxon>Dictyostelia</taxon>
        <taxon>Acytosteliales</taxon>
        <taxon>Cavenderiaceae</taxon>
        <taxon>Cavenderia</taxon>
    </lineage>
</organism>
<dbReference type="RefSeq" id="XP_004355089.1">
    <property type="nucleotide sequence ID" value="XM_004355037.1"/>
</dbReference>
<dbReference type="GO" id="GO:0005737">
    <property type="term" value="C:cytoplasm"/>
    <property type="evidence" value="ECO:0007669"/>
    <property type="project" value="TreeGrafter"/>
</dbReference>
<dbReference type="GO" id="GO:0005525">
    <property type="term" value="F:GTP binding"/>
    <property type="evidence" value="ECO:0007669"/>
    <property type="project" value="UniProtKB-KW"/>
</dbReference>
<dbReference type="AlphaFoldDB" id="F4Q629"/>
<dbReference type="GO" id="GO:0031683">
    <property type="term" value="F:G-protein beta/gamma-subunit complex binding"/>
    <property type="evidence" value="ECO:0007669"/>
    <property type="project" value="InterPro"/>
</dbReference>
<evidence type="ECO:0000256" key="4">
    <source>
        <dbReference type="ARBA" id="ARBA00022842"/>
    </source>
</evidence>
<dbReference type="Gene3D" id="3.40.50.300">
    <property type="entry name" value="P-loop containing nucleotide triphosphate hydrolases"/>
    <property type="match status" value="1"/>
</dbReference>
<feature type="compositionally biased region" description="Low complexity" evidence="11">
    <location>
        <begin position="350"/>
        <end position="375"/>
    </location>
</feature>
<evidence type="ECO:0000313" key="13">
    <source>
        <dbReference type="Proteomes" id="UP000007797"/>
    </source>
</evidence>
<dbReference type="PRINTS" id="PR00318">
    <property type="entry name" value="GPROTEINA"/>
</dbReference>
<feature type="region of interest" description="Disordered" evidence="11">
    <location>
        <begin position="1"/>
        <end position="22"/>
    </location>
</feature>
<dbReference type="PANTHER" id="PTHR10218:SF362">
    <property type="entry name" value="G PROTEIN ALPHA O SUBUNIT"/>
    <property type="match status" value="1"/>
</dbReference>
<dbReference type="EMBL" id="GL883021">
    <property type="protein sequence ID" value="EGG16615.1"/>
    <property type="molecule type" value="Genomic_DNA"/>
</dbReference>
<dbReference type="FunFam" id="3.40.50.300:FF:000720">
    <property type="entry name" value="Guanine nucleotide-binding protein G(k) subunit alpha"/>
    <property type="match status" value="1"/>
</dbReference>
<evidence type="ECO:0000256" key="8">
    <source>
        <dbReference type="ARBA" id="ARBA00023288"/>
    </source>
</evidence>
<dbReference type="GeneID" id="14869908"/>
<evidence type="ECO:0000256" key="6">
    <source>
        <dbReference type="ARBA" id="ARBA00023139"/>
    </source>
</evidence>
<keyword evidence="8" id="KW-0449">Lipoprotein</keyword>
<dbReference type="SMART" id="SM00275">
    <property type="entry name" value="G_alpha"/>
    <property type="match status" value="1"/>
</dbReference>
<evidence type="ECO:0000256" key="1">
    <source>
        <dbReference type="ARBA" id="ARBA00022707"/>
    </source>
</evidence>
<keyword evidence="1" id="KW-0519">Myristate</keyword>
<evidence type="ECO:0000256" key="5">
    <source>
        <dbReference type="ARBA" id="ARBA00023134"/>
    </source>
</evidence>
<dbReference type="CDD" id="cd00066">
    <property type="entry name" value="G-alpha"/>
    <property type="match status" value="1"/>
</dbReference>
<dbReference type="GO" id="GO:0005834">
    <property type="term" value="C:heterotrimeric G-protein complex"/>
    <property type="evidence" value="ECO:0007669"/>
    <property type="project" value="TreeGrafter"/>
</dbReference>
<gene>
    <name evidence="12" type="ORF">DFA_07593</name>
</gene>
<evidence type="ECO:0000256" key="7">
    <source>
        <dbReference type="ARBA" id="ARBA00023224"/>
    </source>
</evidence>
<feature type="region of interest" description="Disordered" evidence="11">
    <location>
        <begin position="349"/>
        <end position="381"/>
    </location>
</feature>
<dbReference type="OrthoDB" id="5817230at2759"/>
<dbReference type="Pfam" id="PF00503">
    <property type="entry name" value="G-alpha"/>
    <property type="match status" value="1"/>
</dbReference>
<evidence type="ECO:0000313" key="12">
    <source>
        <dbReference type="EMBL" id="EGG16615.1"/>
    </source>
</evidence>
<keyword evidence="13" id="KW-1185">Reference proteome</keyword>
<dbReference type="PROSITE" id="PS51882">
    <property type="entry name" value="G_ALPHA"/>
    <property type="match status" value="1"/>
</dbReference>
<protein>
    <submittedName>
        <fullName evidence="12">Uncharacterized protein</fullName>
    </submittedName>
</protein>
<proteinExistence type="predicted"/>
<dbReference type="GO" id="GO:0003924">
    <property type="term" value="F:GTPase activity"/>
    <property type="evidence" value="ECO:0007669"/>
    <property type="project" value="InterPro"/>
</dbReference>
<dbReference type="InterPro" id="IPR027417">
    <property type="entry name" value="P-loop_NTPase"/>
</dbReference>
<dbReference type="KEGG" id="dfa:DFA_07593"/>
<dbReference type="SUPFAM" id="SSF52540">
    <property type="entry name" value="P-loop containing nucleoside triphosphate hydrolases"/>
    <property type="match status" value="1"/>
</dbReference>
<name>F4Q629_CACFS</name>
<evidence type="ECO:0000256" key="11">
    <source>
        <dbReference type="SAM" id="MobiDB-lite"/>
    </source>
</evidence>
<dbReference type="GO" id="GO:0001664">
    <property type="term" value="F:G protein-coupled receptor binding"/>
    <property type="evidence" value="ECO:0007669"/>
    <property type="project" value="TreeGrafter"/>
</dbReference>
<feature type="compositionally biased region" description="Polar residues" evidence="11">
    <location>
        <begin position="1"/>
        <end position="10"/>
    </location>
</feature>
<evidence type="ECO:0000256" key="10">
    <source>
        <dbReference type="PIRSR" id="PIRSR601019-2"/>
    </source>
</evidence>
<keyword evidence="4 10" id="KW-0460">Magnesium</keyword>
<dbReference type="InterPro" id="IPR001019">
    <property type="entry name" value="Gprotein_alpha_su"/>
</dbReference>
<feature type="binding site" evidence="9">
    <location>
        <position position="321"/>
    </location>
    <ligand>
        <name>GTP</name>
        <dbReference type="ChEBI" id="CHEBI:37565"/>
    </ligand>
</feature>
<dbReference type="PANTHER" id="PTHR10218">
    <property type="entry name" value="GTP-BINDING PROTEIN ALPHA SUBUNIT"/>
    <property type="match status" value="1"/>
</dbReference>
<feature type="binding site" evidence="9">
    <location>
        <begin position="172"/>
        <end position="178"/>
    </location>
    <ligand>
        <name>GTP</name>
        <dbReference type="ChEBI" id="CHEBI:37565"/>
    </ligand>
</feature>
<keyword evidence="2 10" id="KW-0479">Metal-binding</keyword>
<keyword evidence="3 9" id="KW-0547">Nucleotide-binding</keyword>
<dbReference type="SUPFAM" id="SSF47895">
    <property type="entry name" value="Transducin (alpha subunit), insertion domain"/>
    <property type="match status" value="1"/>
</dbReference>
<accession>F4Q629</accession>
<dbReference type="Gene3D" id="1.10.400.10">
    <property type="entry name" value="GI Alpha 1, domain 2-like"/>
    <property type="match status" value="1"/>
</dbReference>
<feature type="binding site" evidence="10">
    <location>
        <position position="45"/>
    </location>
    <ligand>
        <name>Mg(2+)</name>
        <dbReference type="ChEBI" id="CHEBI:18420"/>
    </ligand>
</feature>
<dbReference type="GO" id="GO:0046872">
    <property type="term" value="F:metal ion binding"/>
    <property type="evidence" value="ECO:0007669"/>
    <property type="project" value="UniProtKB-KW"/>
</dbReference>